<dbReference type="Proteomes" id="UP000286134">
    <property type="component" value="Unassembled WGS sequence"/>
</dbReference>
<dbReference type="AlphaFoldDB" id="A0A420H7I2"/>
<dbReference type="STRING" id="212602.A0A420H7I2"/>
<reference evidence="1 2" key="1">
    <citation type="journal article" date="2018" name="BMC Genomics">
        <title>Comparative genome analyses reveal sequence features reflecting distinct modes of host-adaptation between dicot and monocot powdery mildew.</title>
        <authorList>
            <person name="Wu Y."/>
            <person name="Ma X."/>
            <person name="Pan Z."/>
            <person name="Kale S.D."/>
            <person name="Song Y."/>
            <person name="King H."/>
            <person name="Zhang Q."/>
            <person name="Presley C."/>
            <person name="Deng X."/>
            <person name="Wei C.I."/>
            <person name="Xiao S."/>
        </authorList>
    </citation>
    <scope>NUCLEOTIDE SEQUENCE [LARGE SCALE GENOMIC DNA]</scope>
    <source>
        <strain evidence="1">UMSG2</strain>
    </source>
</reference>
<protein>
    <submittedName>
        <fullName evidence="1">Uncharacterized protein</fullName>
    </submittedName>
</protein>
<evidence type="ECO:0000313" key="1">
    <source>
        <dbReference type="EMBL" id="RKF53395.1"/>
    </source>
</evidence>
<name>A0A420H7I2_9PEZI</name>
<dbReference type="EMBL" id="MCFK01010577">
    <property type="protein sequence ID" value="RKF53395.1"/>
    <property type="molecule type" value="Genomic_DNA"/>
</dbReference>
<evidence type="ECO:0000313" key="2">
    <source>
        <dbReference type="Proteomes" id="UP000286134"/>
    </source>
</evidence>
<accession>A0A420H7I2</accession>
<organism evidence="1 2">
    <name type="scientific">Erysiphe neolycopersici</name>
    <dbReference type="NCBI Taxonomy" id="212602"/>
    <lineage>
        <taxon>Eukaryota</taxon>
        <taxon>Fungi</taxon>
        <taxon>Dikarya</taxon>
        <taxon>Ascomycota</taxon>
        <taxon>Pezizomycotina</taxon>
        <taxon>Leotiomycetes</taxon>
        <taxon>Erysiphales</taxon>
        <taxon>Erysiphaceae</taxon>
        <taxon>Erysiphe</taxon>
    </lineage>
</organism>
<dbReference type="OrthoDB" id="3598725at2759"/>
<sequence length="101" mass="11076">MGAGGESWTEDSKVVWLRRSLSESLKDQLFITNLDTEDYYAAVRQFEVIAHRFEHSRHFKGNKGPGNSLNIPTPDIDASAALAPRVDADGDVIVSSIGSRS</sequence>
<comment type="caution">
    <text evidence="1">The sequence shown here is derived from an EMBL/GenBank/DDBJ whole genome shotgun (WGS) entry which is preliminary data.</text>
</comment>
<proteinExistence type="predicted"/>
<keyword evidence="2" id="KW-1185">Reference proteome</keyword>
<gene>
    <name evidence="1" type="ORF">OnM2_105029</name>
</gene>